<proteinExistence type="predicted"/>
<comment type="caution">
    <text evidence="1">The sequence shown here is derived from an EMBL/GenBank/DDBJ whole genome shotgun (WGS) entry which is preliminary data.</text>
</comment>
<gene>
    <name evidence="1" type="ORF">Vadar_015693</name>
</gene>
<name>A0ACB7XS53_9ERIC</name>
<organism evidence="1 2">
    <name type="scientific">Vaccinium darrowii</name>
    <dbReference type="NCBI Taxonomy" id="229202"/>
    <lineage>
        <taxon>Eukaryota</taxon>
        <taxon>Viridiplantae</taxon>
        <taxon>Streptophyta</taxon>
        <taxon>Embryophyta</taxon>
        <taxon>Tracheophyta</taxon>
        <taxon>Spermatophyta</taxon>
        <taxon>Magnoliopsida</taxon>
        <taxon>eudicotyledons</taxon>
        <taxon>Gunneridae</taxon>
        <taxon>Pentapetalae</taxon>
        <taxon>asterids</taxon>
        <taxon>Ericales</taxon>
        <taxon>Ericaceae</taxon>
        <taxon>Vaccinioideae</taxon>
        <taxon>Vaccinieae</taxon>
        <taxon>Vaccinium</taxon>
    </lineage>
</organism>
<evidence type="ECO:0000313" key="2">
    <source>
        <dbReference type="Proteomes" id="UP000828048"/>
    </source>
</evidence>
<dbReference type="Proteomes" id="UP000828048">
    <property type="component" value="Chromosome 1"/>
</dbReference>
<evidence type="ECO:0000313" key="1">
    <source>
        <dbReference type="EMBL" id="KAH7843360.1"/>
    </source>
</evidence>
<sequence>MVTNSRVVSEKGGWIPVGNKRINRVEAMNNTRVQFNNGNGPLFTLFIDNLLEDASNSWLKEFFSNYGVVIGTFIPEKRSKATGRKFGFVRYNCSVSADVAISKAHGLWCKDMKLFVKYASFTPYRHGNQINLNEGYSKGVDVVLSRGNNLDKGAIFNTLDASNKSFGQGPRKTFAQALCGDTSNLGVQKDQSITLIINPVGNEWLQRSAVAVMHNVVSMQSLKASFKLETVTEESSFSNPDAIGSINSTEKDVKDDFILKEIIPSEASEDDDKEDDVDALVGEKLQENSTDQVSSVGSKMDEEYEDVIPINKDTFMVPDSFGRKTEDSLSNCDSLIGDSSEDIESFEDTATARQLGNILEDIEEVADTEVGMNKKTDESKQINEDLPFQCDHCLMRFASYQAKAGHMNLHGKDKNQSKEVNEVFPYKCPYCDKPLASRQAVGGHMNAHAKGKMIPKNNMANNSAAHGIGSRAQKEYGAS</sequence>
<protein>
    <submittedName>
        <fullName evidence="1">Uncharacterized protein</fullName>
    </submittedName>
</protein>
<keyword evidence="2" id="KW-1185">Reference proteome</keyword>
<accession>A0ACB7XS53</accession>
<dbReference type="EMBL" id="CM037151">
    <property type="protein sequence ID" value="KAH7843360.1"/>
    <property type="molecule type" value="Genomic_DNA"/>
</dbReference>
<reference evidence="1 2" key="1">
    <citation type="journal article" date="2021" name="Hortic Res">
        <title>High-quality reference genome and annotation aids understanding of berry development for evergreen blueberry (Vaccinium darrowii).</title>
        <authorList>
            <person name="Yu J."/>
            <person name="Hulse-Kemp A.M."/>
            <person name="Babiker E."/>
            <person name="Staton M."/>
        </authorList>
    </citation>
    <scope>NUCLEOTIDE SEQUENCE [LARGE SCALE GENOMIC DNA]</scope>
    <source>
        <strain evidence="2">cv. NJ 8807/NJ 8810</strain>
        <tissue evidence="1">Young leaf</tissue>
    </source>
</reference>